<proteinExistence type="predicted"/>
<evidence type="ECO:0000259" key="6">
    <source>
        <dbReference type="PROSITE" id="PS50975"/>
    </source>
</evidence>
<dbReference type="Gene3D" id="3.30.470.20">
    <property type="entry name" value="ATP-grasp fold, B domain"/>
    <property type="match status" value="2"/>
</dbReference>
<evidence type="ECO:0000313" key="7">
    <source>
        <dbReference type="EMBL" id="MBE1523403.1"/>
    </source>
</evidence>
<organism evidence="7 8">
    <name type="scientific">Nesterenkonia lutea</name>
    <dbReference type="NCBI Taxonomy" id="272919"/>
    <lineage>
        <taxon>Bacteria</taxon>
        <taxon>Bacillati</taxon>
        <taxon>Actinomycetota</taxon>
        <taxon>Actinomycetes</taxon>
        <taxon>Micrococcales</taxon>
        <taxon>Micrococcaceae</taxon>
        <taxon>Nesterenkonia</taxon>
    </lineage>
</organism>
<evidence type="ECO:0000313" key="8">
    <source>
        <dbReference type="Proteomes" id="UP000643525"/>
    </source>
</evidence>
<keyword evidence="4 5" id="KW-0067">ATP-binding</keyword>
<dbReference type="InterPro" id="IPR020561">
    <property type="entry name" value="PRibGlycinamid_synth_ATP-grasp"/>
</dbReference>
<dbReference type="EMBL" id="JADBED010000001">
    <property type="protein sequence ID" value="MBE1523403.1"/>
    <property type="molecule type" value="Genomic_DNA"/>
</dbReference>
<dbReference type="Proteomes" id="UP000643525">
    <property type="component" value="Unassembled WGS sequence"/>
</dbReference>
<name>A0ABR9JBU0_9MICC</name>
<sequence length="353" mass="37821">MELALASPESDLTAVNARFVKDHLVSRWKDFEDSAEYVHASERIRRVAASRGLEVIQGPGVSLFLQGDECVGGLVGTQPSISTGLATKICASKGLTKELLLRAGLPTPAFRLISRNNIESAREYVRSRPKDALVVKPLDGNQGKGITTGLRTPSALDAAWERAKNATKAEMILIEDEVAGVDVRVSVVNGVAIAAAARIPPFVVGNGTATLAELTAELLTARTRHSYLRRLKLLPDPEYLRRATASQETVLLPNQVQFLNGTANLSQGGVPVDITDTIPAEILRLAERVTKAIPELGYAGVDVLMPDVTSTAGAMVIEVNTSANPLVHDLPVFGQCRHVCDAMVGEIIRRAQP</sequence>
<comment type="caution">
    <text evidence="7">The sequence shown here is derived from an EMBL/GenBank/DDBJ whole genome shotgun (WGS) entry which is preliminary data.</text>
</comment>
<gene>
    <name evidence="7" type="ORF">H4W27_000521</name>
</gene>
<comment type="cofactor">
    <cofactor evidence="1">
        <name>Mn(2+)</name>
        <dbReference type="ChEBI" id="CHEBI:29035"/>
    </cofactor>
</comment>
<feature type="domain" description="ATP-grasp" evidence="6">
    <location>
        <begin position="97"/>
        <end position="353"/>
    </location>
</feature>
<dbReference type="InterPro" id="IPR011761">
    <property type="entry name" value="ATP-grasp"/>
</dbReference>
<keyword evidence="2" id="KW-0436">Ligase</keyword>
<dbReference type="SUPFAM" id="SSF56059">
    <property type="entry name" value="Glutathione synthetase ATP-binding domain-like"/>
    <property type="match status" value="1"/>
</dbReference>
<accession>A0ABR9JBU0</accession>
<reference evidence="7 8" key="1">
    <citation type="submission" date="2020-10" db="EMBL/GenBank/DDBJ databases">
        <title>Sequencing the genomes of 1000 actinobacteria strains.</title>
        <authorList>
            <person name="Klenk H.-P."/>
        </authorList>
    </citation>
    <scope>NUCLEOTIDE SEQUENCE [LARGE SCALE GENOMIC DNA]</scope>
    <source>
        <strain evidence="7 8">DSM 15666</strain>
    </source>
</reference>
<evidence type="ECO:0000256" key="2">
    <source>
        <dbReference type="ARBA" id="ARBA00022598"/>
    </source>
</evidence>
<dbReference type="Pfam" id="PF01071">
    <property type="entry name" value="GARS_A"/>
    <property type="match status" value="1"/>
</dbReference>
<evidence type="ECO:0000256" key="5">
    <source>
        <dbReference type="PROSITE-ProRule" id="PRU00409"/>
    </source>
</evidence>
<keyword evidence="8" id="KW-1185">Reference proteome</keyword>
<dbReference type="PANTHER" id="PTHR21621:SF0">
    <property type="entry name" value="BETA-CITRYLGLUTAMATE SYNTHASE B-RELATED"/>
    <property type="match status" value="1"/>
</dbReference>
<evidence type="ECO:0000256" key="3">
    <source>
        <dbReference type="ARBA" id="ARBA00022741"/>
    </source>
</evidence>
<evidence type="ECO:0000256" key="4">
    <source>
        <dbReference type="ARBA" id="ARBA00022840"/>
    </source>
</evidence>
<dbReference type="PROSITE" id="PS50975">
    <property type="entry name" value="ATP_GRASP"/>
    <property type="match status" value="1"/>
</dbReference>
<dbReference type="PANTHER" id="PTHR21621">
    <property type="entry name" value="RIBOSOMAL PROTEIN S6 MODIFICATION PROTEIN"/>
    <property type="match status" value="1"/>
</dbReference>
<keyword evidence="3 5" id="KW-0547">Nucleotide-binding</keyword>
<dbReference type="RefSeq" id="WP_192594560.1">
    <property type="nucleotide sequence ID" value="NZ_BAAALJ010000017.1"/>
</dbReference>
<protein>
    <submittedName>
        <fullName evidence="7">D-alanine-D-alanine ligase-like ATP-grasp enzyme</fullName>
    </submittedName>
</protein>
<evidence type="ECO:0000256" key="1">
    <source>
        <dbReference type="ARBA" id="ARBA00001936"/>
    </source>
</evidence>